<dbReference type="HOGENOM" id="CLU_033363_1_0_1"/>
<evidence type="ECO:0000313" key="3">
    <source>
        <dbReference type="Proteomes" id="UP000016933"/>
    </source>
</evidence>
<dbReference type="AlphaFoldDB" id="N1PV95"/>
<evidence type="ECO:0000256" key="1">
    <source>
        <dbReference type="SAM" id="MobiDB-lite"/>
    </source>
</evidence>
<dbReference type="CDD" id="cd19357">
    <property type="entry name" value="TenA_E_At3g16990-like"/>
    <property type="match status" value="1"/>
</dbReference>
<dbReference type="SUPFAM" id="SSF48613">
    <property type="entry name" value="Heme oxygenase-like"/>
    <property type="match status" value="1"/>
</dbReference>
<feature type="compositionally biased region" description="Low complexity" evidence="1">
    <location>
        <begin position="96"/>
        <end position="107"/>
    </location>
</feature>
<evidence type="ECO:0000313" key="2">
    <source>
        <dbReference type="EMBL" id="EME46868.1"/>
    </source>
</evidence>
<name>N1PV95_DOTSN</name>
<dbReference type="eggNOG" id="ENOG502QQ9D">
    <property type="taxonomic scope" value="Eukaryota"/>
</dbReference>
<proteinExistence type="predicted"/>
<accession>N1PV95</accession>
<dbReference type="PANTHER" id="PTHR41813">
    <property type="entry name" value="REGULATOR PAB1642, PUTATIVE (AFU_ORTHOLOGUE AFUA_3G11955)-RELATED"/>
    <property type="match status" value="1"/>
</dbReference>
<dbReference type="STRING" id="675120.N1PV95"/>
<dbReference type="EMBL" id="KB446537">
    <property type="protein sequence ID" value="EME46868.1"/>
    <property type="molecule type" value="Genomic_DNA"/>
</dbReference>
<dbReference type="Gene3D" id="1.20.910.10">
    <property type="entry name" value="Heme oxygenase-like"/>
    <property type="match status" value="1"/>
</dbReference>
<dbReference type="InterPro" id="IPR053261">
    <property type="entry name" value="Polyketide-peptide_reg"/>
</dbReference>
<protein>
    <recommendedName>
        <fullName evidence="4">Thiaminase-2/PQQC domain-containing protein</fullName>
    </recommendedName>
</protein>
<feature type="region of interest" description="Disordered" evidence="1">
    <location>
        <begin position="367"/>
        <end position="449"/>
    </location>
</feature>
<dbReference type="Proteomes" id="UP000016933">
    <property type="component" value="Unassembled WGS sequence"/>
</dbReference>
<evidence type="ECO:0008006" key="4">
    <source>
        <dbReference type="Google" id="ProtNLM"/>
    </source>
</evidence>
<gene>
    <name evidence="2" type="ORF">DOTSEDRAFT_149350</name>
</gene>
<dbReference type="OMA" id="WLAERYW"/>
<dbReference type="OrthoDB" id="37730at2759"/>
<reference evidence="2 3" key="2">
    <citation type="journal article" date="2012" name="PLoS Pathog.">
        <title>Diverse lifestyles and strategies of plant pathogenesis encoded in the genomes of eighteen Dothideomycetes fungi.</title>
        <authorList>
            <person name="Ohm R.A."/>
            <person name="Feau N."/>
            <person name="Henrissat B."/>
            <person name="Schoch C.L."/>
            <person name="Horwitz B.A."/>
            <person name="Barry K.W."/>
            <person name="Condon B.J."/>
            <person name="Copeland A.C."/>
            <person name="Dhillon B."/>
            <person name="Glaser F."/>
            <person name="Hesse C.N."/>
            <person name="Kosti I."/>
            <person name="LaButti K."/>
            <person name="Lindquist E.A."/>
            <person name="Lucas S."/>
            <person name="Salamov A.A."/>
            <person name="Bradshaw R.E."/>
            <person name="Ciuffetti L."/>
            <person name="Hamelin R.C."/>
            <person name="Kema G.H.J."/>
            <person name="Lawrence C."/>
            <person name="Scott J.A."/>
            <person name="Spatafora J.W."/>
            <person name="Turgeon B.G."/>
            <person name="de Wit P.J.G.M."/>
            <person name="Zhong S."/>
            <person name="Goodwin S.B."/>
            <person name="Grigoriev I.V."/>
        </authorList>
    </citation>
    <scope>NUCLEOTIDE SEQUENCE [LARGE SCALE GENOMIC DNA]</scope>
    <source>
        <strain evidence="3">NZE10 / CBS 128990</strain>
    </source>
</reference>
<feature type="compositionally biased region" description="Polar residues" evidence="1">
    <location>
        <begin position="380"/>
        <end position="404"/>
    </location>
</feature>
<feature type="region of interest" description="Disordered" evidence="1">
    <location>
        <begin position="82"/>
        <end position="122"/>
    </location>
</feature>
<keyword evidence="3" id="KW-1185">Reference proteome</keyword>
<reference evidence="3" key="1">
    <citation type="journal article" date="2012" name="PLoS Genet.">
        <title>The genomes of the fungal plant pathogens Cladosporium fulvum and Dothistroma septosporum reveal adaptation to different hosts and lifestyles but also signatures of common ancestry.</title>
        <authorList>
            <person name="de Wit P.J.G.M."/>
            <person name="van der Burgt A."/>
            <person name="Oekmen B."/>
            <person name="Stergiopoulos I."/>
            <person name="Abd-Elsalam K.A."/>
            <person name="Aerts A.L."/>
            <person name="Bahkali A.H."/>
            <person name="Beenen H.G."/>
            <person name="Chettri P."/>
            <person name="Cox M.P."/>
            <person name="Datema E."/>
            <person name="de Vries R.P."/>
            <person name="Dhillon B."/>
            <person name="Ganley A.R."/>
            <person name="Griffiths S.A."/>
            <person name="Guo Y."/>
            <person name="Hamelin R.C."/>
            <person name="Henrissat B."/>
            <person name="Kabir M.S."/>
            <person name="Jashni M.K."/>
            <person name="Kema G."/>
            <person name="Klaubauf S."/>
            <person name="Lapidus A."/>
            <person name="Levasseur A."/>
            <person name="Lindquist E."/>
            <person name="Mehrabi R."/>
            <person name="Ohm R.A."/>
            <person name="Owen T.J."/>
            <person name="Salamov A."/>
            <person name="Schwelm A."/>
            <person name="Schijlen E."/>
            <person name="Sun H."/>
            <person name="van den Burg H.A."/>
            <person name="van Ham R.C.H.J."/>
            <person name="Zhang S."/>
            <person name="Goodwin S.B."/>
            <person name="Grigoriev I.V."/>
            <person name="Collemare J."/>
            <person name="Bradshaw R.E."/>
        </authorList>
    </citation>
    <scope>NUCLEOTIDE SEQUENCE [LARGE SCALE GENOMIC DNA]</scope>
    <source>
        <strain evidence="3">NZE10 / CBS 128990</strain>
    </source>
</reference>
<sequence length="449" mass="48682">MKRGRNFDTTKYFDEIYDDSSTAKCMRARCLSCGFSRAKNTTRQIEHLAICQEFLASSQGQQALASGELEMTPVGARNHAPGKDIWRGGAPNPTISAGSASRSVSSSLNTNARMPPPPLRQAPSLANHLVGKWPDKMDKATQQQFLSHAGCGTLSASALSHWLGQNSHVSRAMVSFIGSLIGKVRLSETSNSKVNTQYRALDLLISTVSNLRKEIDFIESTKRKYAIQSDGKPPSPITKAYIDLLMSAADTRSTLLEGMVVLWATEHASQLYTCTCYCVSWQYASNFANTVPSSNYSHVSALQEALIPNWTSREFSKFVEACRAIVDELANAETTGSGREQLVRCELQYQQVVYLWERLWPEIDGMGEENELNGTPARDNAQTGGRPSSNIMAGPSGTNGTTGHIEQKPIEIEDDDNEGNQDAPMGPNGTDSPYGGTGLGAIAAANQAG</sequence>
<dbReference type="PANTHER" id="PTHR41813:SF2">
    <property type="entry name" value="REGULATOR PAB1642, PUTATIVE (AFU_ORTHOLOGUE AFUA_3G11955)-RELATED"/>
    <property type="match status" value="1"/>
</dbReference>
<dbReference type="InterPro" id="IPR016084">
    <property type="entry name" value="Haem_Oase-like_multi-hlx"/>
</dbReference>
<organism evidence="2 3">
    <name type="scientific">Dothistroma septosporum (strain NZE10 / CBS 128990)</name>
    <name type="common">Red band needle blight fungus</name>
    <name type="synonym">Mycosphaerella pini</name>
    <dbReference type="NCBI Taxonomy" id="675120"/>
    <lineage>
        <taxon>Eukaryota</taxon>
        <taxon>Fungi</taxon>
        <taxon>Dikarya</taxon>
        <taxon>Ascomycota</taxon>
        <taxon>Pezizomycotina</taxon>
        <taxon>Dothideomycetes</taxon>
        <taxon>Dothideomycetidae</taxon>
        <taxon>Mycosphaerellales</taxon>
        <taxon>Mycosphaerellaceae</taxon>
        <taxon>Dothistroma</taxon>
    </lineage>
</organism>